<feature type="non-terminal residue" evidence="1">
    <location>
        <position position="1"/>
    </location>
</feature>
<keyword evidence="2" id="KW-1185">Reference proteome</keyword>
<sequence length="77" mass="8437">LQSGKEFANVIAQLYGCPIEGLSTMCSCGASSDEGPDGSMQKARTLISLVEVFIHYPRNLIIAVEIIHKKKEKETIQ</sequence>
<dbReference type="Proteomes" id="UP001381693">
    <property type="component" value="Unassembled WGS sequence"/>
</dbReference>
<dbReference type="EMBL" id="JAXCGZ010008905">
    <property type="protein sequence ID" value="KAK7077418.1"/>
    <property type="molecule type" value="Genomic_DNA"/>
</dbReference>
<organism evidence="1 2">
    <name type="scientific">Halocaridina rubra</name>
    <name type="common">Hawaiian red shrimp</name>
    <dbReference type="NCBI Taxonomy" id="373956"/>
    <lineage>
        <taxon>Eukaryota</taxon>
        <taxon>Metazoa</taxon>
        <taxon>Ecdysozoa</taxon>
        <taxon>Arthropoda</taxon>
        <taxon>Crustacea</taxon>
        <taxon>Multicrustacea</taxon>
        <taxon>Malacostraca</taxon>
        <taxon>Eumalacostraca</taxon>
        <taxon>Eucarida</taxon>
        <taxon>Decapoda</taxon>
        <taxon>Pleocyemata</taxon>
        <taxon>Caridea</taxon>
        <taxon>Atyoidea</taxon>
        <taxon>Atyidae</taxon>
        <taxon>Halocaridina</taxon>
    </lineage>
</organism>
<evidence type="ECO:0000313" key="1">
    <source>
        <dbReference type="EMBL" id="KAK7077418.1"/>
    </source>
</evidence>
<comment type="caution">
    <text evidence="1">The sequence shown here is derived from an EMBL/GenBank/DDBJ whole genome shotgun (WGS) entry which is preliminary data.</text>
</comment>
<accession>A0AAN8XA84</accession>
<evidence type="ECO:0000313" key="2">
    <source>
        <dbReference type="Proteomes" id="UP001381693"/>
    </source>
</evidence>
<gene>
    <name evidence="1" type="ORF">SK128_019869</name>
</gene>
<reference evidence="1 2" key="1">
    <citation type="submission" date="2023-11" db="EMBL/GenBank/DDBJ databases">
        <title>Halocaridina rubra genome assembly.</title>
        <authorList>
            <person name="Smith C."/>
        </authorList>
    </citation>
    <scope>NUCLEOTIDE SEQUENCE [LARGE SCALE GENOMIC DNA]</scope>
    <source>
        <strain evidence="1">EP-1</strain>
        <tissue evidence="1">Whole</tissue>
    </source>
</reference>
<protein>
    <submittedName>
        <fullName evidence="1">Uncharacterized protein</fullName>
    </submittedName>
</protein>
<proteinExistence type="predicted"/>
<dbReference type="AlphaFoldDB" id="A0AAN8XA84"/>
<name>A0AAN8XA84_HALRR</name>